<proteinExistence type="predicted"/>
<evidence type="ECO:0000313" key="3">
    <source>
        <dbReference type="EMBL" id="POG65199.1"/>
    </source>
</evidence>
<organism evidence="3 4">
    <name type="scientific">Rhizophagus irregularis (strain DAOM 181602 / DAOM 197198 / MUCL 43194)</name>
    <name type="common">Arbuscular mycorrhizal fungus</name>
    <name type="synonym">Glomus intraradices</name>
    <dbReference type="NCBI Taxonomy" id="747089"/>
    <lineage>
        <taxon>Eukaryota</taxon>
        <taxon>Fungi</taxon>
        <taxon>Fungi incertae sedis</taxon>
        <taxon>Mucoromycota</taxon>
        <taxon>Glomeromycotina</taxon>
        <taxon>Glomeromycetes</taxon>
        <taxon>Glomerales</taxon>
        <taxon>Glomeraceae</taxon>
        <taxon>Rhizophagus</taxon>
    </lineage>
</organism>
<sequence length="623" mass="72960">MDTEVISVPVQLVHNDQTTLPLPLLSPSKTFNNTSNFHKNTFLVSVKKFHVMTKCRTGYNKIYEFRRSKSFLFELADVFSDTNNLHLFLHTNDYHMDSTPIRYTSTSYLPNTKYQISKMLTHFFTLQKVLPQRIQQKYFDLIRQKLLDRIDFIKSRASNRTLKNTHTKTFFSFSYKRYRFHFGIYVPCEHVCTPALSNSLTRCHSPSPFVMSLNRRACGTHQPEFSRTKINHHLKPVPELDPGYTNSKSSHANHVYDLWQHRWKNEIFSNRLGIQYNVCYVANSTNFVRKHPGAYIYRKHLSNFKLNHSSNPATKRKQETRFKRHCARVLKTIDPTSRTLKDDKLSAGRRFRFLFDESQHIYSPLHHLKFKKFSTEKLLPDPDDYIFKIPHHTLPNCSTTSQPLTLSRPSGVNTIPHYLNAAEIEALMDSLEPLPRSTIYYGYNPVDPSKVNSSYYLQYNPFEPDLPPTTHIRRSNPLDYDSSAANGMGTTLKHYYRRGISTRQLTVHTNGFHEQMNQPPPPPMPCKKKQHRKWKKWVEKYQDYYDYTCIPYAPRPCHPAEYHIDLFGLPSYTSDETKSVEYRPNKRDTLSYPSASSQSHDHKRTRPANSFPTDSLFSSLNSN</sequence>
<reference evidence="3 4" key="2">
    <citation type="journal article" date="2018" name="New Phytol.">
        <title>High intraspecific genome diversity in the model arbuscular mycorrhizal symbiont Rhizophagus irregularis.</title>
        <authorList>
            <person name="Chen E.C.H."/>
            <person name="Morin E."/>
            <person name="Beaudet D."/>
            <person name="Noel J."/>
            <person name="Yildirir G."/>
            <person name="Ndikumana S."/>
            <person name="Charron P."/>
            <person name="St-Onge C."/>
            <person name="Giorgi J."/>
            <person name="Kruger M."/>
            <person name="Marton T."/>
            <person name="Ropars J."/>
            <person name="Grigoriev I.V."/>
            <person name="Hainaut M."/>
            <person name="Henrissat B."/>
            <person name="Roux C."/>
            <person name="Martin F."/>
            <person name="Corradi N."/>
        </authorList>
    </citation>
    <scope>NUCLEOTIDE SEQUENCE [LARGE SCALE GENOMIC DNA]</scope>
    <source>
        <strain evidence="3 4">DAOM 197198</strain>
    </source>
</reference>
<feature type="compositionally biased region" description="Basic and acidic residues" evidence="1">
    <location>
        <begin position="578"/>
        <end position="589"/>
    </location>
</feature>
<evidence type="ECO:0000313" key="4">
    <source>
        <dbReference type="Proteomes" id="UP000018888"/>
    </source>
</evidence>
<gene>
    <name evidence="3" type="ORF">GLOIN_2v1880764</name>
</gene>
<feature type="region of interest" description="Disordered" evidence="1">
    <location>
        <begin position="578"/>
        <end position="623"/>
    </location>
</feature>
<dbReference type="InterPro" id="IPR058524">
    <property type="entry name" value="DUF8211"/>
</dbReference>
<feature type="domain" description="DUF8211" evidence="2">
    <location>
        <begin position="251"/>
        <end position="389"/>
    </location>
</feature>
<protein>
    <recommendedName>
        <fullName evidence="2">DUF8211 domain-containing protein</fullName>
    </recommendedName>
</protein>
<evidence type="ECO:0000256" key="1">
    <source>
        <dbReference type="SAM" id="MobiDB-lite"/>
    </source>
</evidence>
<name>A0A2P4PIH6_RHIID</name>
<dbReference type="Proteomes" id="UP000018888">
    <property type="component" value="Unassembled WGS sequence"/>
</dbReference>
<reference evidence="3 4" key="1">
    <citation type="journal article" date="2013" name="Proc. Natl. Acad. Sci. U.S.A.">
        <title>Genome of an arbuscular mycorrhizal fungus provides insight into the oldest plant symbiosis.</title>
        <authorList>
            <person name="Tisserant E."/>
            <person name="Malbreil M."/>
            <person name="Kuo A."/>
            <person name="Kohler A."/>
            <person name="Symeonidi A."/>
            <person name="Balestrini R."/>
            <person name="Charron P."/>
            <person name="Duensing N."/>
            <person name="Frei Dit Frey N."/>
            <person name="Gianinazzi-Pearson V."/>
            <person name="Gilbert L.B."/>
            <person name="Handa Y."/>
            <person name="Herr J.R."/>
            <person name="Hijri M."/>
            <person name="Koul R."/>
            <person name="Kawaguchi M."/>
            <person name="Krajinski F."/>
            <person name="Lammers P.J."/>
            <person name="Masclaux F.G."/>
            <person name="Murat C."/>
            <person name="Morin E."/>
            <person name="Ndikumana S."/>
            <person name="Pagni M."/>
            <person name="Petitpierre D."/>
            <person name="Requena N."/>
            <person name="Rosikiewicz P."/>
            <person name="Riley R."/>
            <person name="Saito K."/>
            <person name="San Clemente H."/>
            <person name="Shapiro H."/>
            <person name="van Tuinen D."/>
            <person name="Becard G."/>
            <person name="Bonfante P."/>
            <person name="Paszkowski U."/>
            <person name="Shachar-Hill Y.Y."/>
            <person name="Tuskan G.A."/>
            <person name="Young P.W."/>
            <person name="Sanders I.R."/>
            <person name="Henrissat B."/>
            <person name="Rensing S.A."/>
            <person name="Grigoriev I.V."/>
            <person name="Corradi N."/>
            <person name="Roux C."/>
            <person name="Martin F."/>
        </authorList>
    </citation>
    <scope>NUCLEOTIDE SEQUENCE [LARGE SCALE GENOMIC DNA]</scope>
    <source>
        <strain evidence="3 4">DAOM 197198</strain>
    </source>
</reference>
<dbReference type="Pfam" id="PF26638">
    <property type="entry name" value="DUF8211"/>
    <property type="match status" value="1"/>
</dbReference>
<dbReference type="VEuPathDB" id="FungiDB:RhiirFUN_005199"/>
<dbReference type="EMBL" id="AUPC02000220">
    <property type="protein sequence ID" value="POG65199.1"/>
    <property type="molecule type" value="Genomic_DNA"/>
</dbReference>
<comment type="caution">
    <text evidence="3">The sequence shown here is derived from an EMBL/GenBank/DDBJ whole genome shotgun (WGS) entry which is preliminary data.</text>
</comment>
<dbReference type="AlphaFoldDB" id="A0A2P4PIH6"/>
<feature type="compositionally biased region" description="Polar residues" evidence="1">
    <location>
        <begin position="607"/>
        <end position="623"/>
    </location>
</feature>
<keyword evidence="4" id="KW-1185">Reference proteome</keyword>
<accession>A0A2P4PIH6</accession>
<evidence type="ECO:0000259" key="2">
    <source>
        <dbReference type="Pfam" id="PF26638"/>
    </source>
</evidence>